<dbReference type="AlphaFoldDB" id="A0A1B2E8U6"/>
<dbReference type="Gene3D" id="3.40.50.720">
    <property type="entry name" value="NAD(P)-binding Rossmann-like Domain"/>
    <property type="match status" value="1"/>
</dbReference>
<gene>
    <name evidence="4" type="ORF">BBD41_02910</name>
</gene>
<feature type="domain" description="THIF-type NAD/FAD binding fold" evidence="3">
    <location>
        <begin position="22"/>
        <end position="258"/>
    </location>
</feature>
<dbReference type="GO" id="GO:0008641">
    <property type="term" value="F:ubiquitin-like modifier activating enzyme activity"/>
    <property type="evidence" value="ECO:0007669"/>
    <property type="project" value="InterPro"/>
</dbReference>
<evidence type="ECO:0000259" key="3">
    <source>
        <dbReference type="Pfam" id="PF00899"/>
    </source>
</evidence>
<dbReference type="InterPro" id="IPR045886">
    <property type="entry name" value="ThiF/MoeB/HesA"/>
</dbReference>
<feature type="region of interest" description="Disordered" evidence="2">
    <location>
        <begin position="1"/>
        <end position="23"/>
    </location>
</feature>
<comment type="similarity">
    <text evidence="1">Belongs to the HesA/MoeB/ThiF family.</text>
</comment>
<evidence type="ECO:0000256" key="1">
    <source>
        <dbReference type="ARBA" id="ARBA00009919"/>
    </source>
</evidence>
<dbReference type="SUPFAM" id="SSF69572">
    <property type="entry name" value="Activating enzymes of the ubiquitin-like proteins"/>
    <property type="match status" value="1"/>
</dbReference>
<dbReference type="CDD" id="cd00757">
    <property type="entry name" value="ThiF_MoeB_HesA_family"/>
    <property type="match status" value="1"/>
</dbReference>
<evidence type="ECO:0000313" key="4">
    <source>
        <dbReference type="EMBL" id="ANY76405.1"/>
    </source>
</evidence>
<dbReference type="InterPro" id="IPR035985">
    <property type="entry name" value="Ubiquitin-activating_enz"/>
</dbReference>
<dbReference type="PANTHER" id="PTHR10953">
    <property type="entry name" value="UBIQUITIN-ACTIVATING ENZYME E1"/>
    <property type="match status" value="1"/>
</dbReference>
<organism evidence="4">
    <name type="scientific">Paenibacillus ihbetae</name>
    <dbReference type="NCBI Taxonomy" id="1870820"/>
    <lineage>
        <taxon>Bacteria</taxon>
        <taxon>Bacillati</taxon>
        <taxon>Bacillota</taxon>
        <taxon>Bacilli</taxon>
        <taxon>Bacillales</taxon>
        <taxon>Paenibacillaceae</taxon>
        <taxon>Paenibacillus</taxon>
    </lineage>
</organism>
<dbReference type="PANTHER" id="PTHR10953:SF102">
    <property type="entry name" value="ADENYLYLTRANSFERASE AND SULFURTRANSFERASE MOCS3"/>
    <property type="match status" value="1"/>
</dbReference>
<dbReference type="Pfam" id="PF00899">
    <property type="entry name" value="ThiF"/>
    <property type="match status" value="1"/>
</dbReference>
<name>A0A1B2E8U6_9BACL</name>
<reference evidence="4" key="1">
    <citation type="submission" date="2016-08" db="EMBL/GenBank/DDBJ databases">
        <title>Complete Genome Seqeunce of Paenibacillus sp. nov. IHBB 9852 from high altitute lake of Indian trans-Himalayas.</title>
        <authorList>
            <person name="Kiran S."/>
            <person name="Swarnkar M.K."/>
            <person name="Rana A."/>
            <person name="Tewari R."/>
            <person name="Gulati A."/>
        </authorList>
    </citation>
    <scope>NUCLEOTIDE SEQUENCE [LARGE SCALE GENOMIC DNA]</scope>
    <source>
        <strain evidence="4">IHBB 9852</strain>
    </source>
</reference>
<evidence type="ECO:0000256" key="2">
    <source>
        <dbReference type="SAM" id="MobiDB-lite"/>
    </source>
</evidence>
<dbReference type="EMBL" id="CP016809">
    <property type="protein sequence ID" value="ANY76405.1"/>
    <property type="molecule type" value="Genomic_DNA"/>
</dbReference>
<sequence length="358" mass="39678">MDIGMGSDKERETPGSEHSQRYSRQERFAPFGSEGQQRLLDSHVLVVGAGALGSAVSETLVRAGVGRLTIADRDYVEWSNLQRQQLFTEQDADERLPKAIAAQRRLSQINSGVEVIGRVTDVRAQELAELSQGVHLIMDATDNFETRLIMNDVAYQRGIPWIYGGCVGSSGMSFTFLPGETPCLNCLLGTIPMGGDTCDVHGILPQAVQMVAAHQTMEAMKLLAGQRHVLRKKMLSFDIWRNERVEFGVERARRMDCPTCGEHPVYPYLSAANVEKSEVLCGRDTVQIRPARPKRIALQQLAEQLNSLREGKATATPYMVMYRVNGHRLVIFEDGRTLVHGTSDLAAARSLYNKYVGG</sequence>
<dbReference type="GO" id="GO:0004792">
    <property type="term" value="F:thiosulfate-cyanide sulfurtransferase activity"/>
    <property type="evidence" value="ECO:0007669"/>
    <property type="project" value="TreeGrafter"/>
</dbReference>
<accession>A0A1B2E8U6</accession>
<feature type="compositionally biased region" description="Basic and acidic residues" evidence="2">
    <location>
        <begin position="7"/>
        <end position="23"/>
    </location>
</feature>
<dbReference type="KEGG" id="pib:BBD41_02910"/>
<dbReference type="InterPro" id="IPR000594">
    <property type="entry name" value="ThiF_NAD_FAD-bd"/>
</dbReference>
<dbReference type="GO" id="GO:0008146">
    <property type="term" value="F:sulfotransferase activity"/>
    <property type="evidence" value="ECO:0007669"/>
    <property type="project" value="TreeGrafter"/>
</dbReference>
<dbReference type="GO" id="GO:0016779">
    <property type="term" value="F:nucleotidyltransferase activity"/>
    <property type="evidence" value="ECO:0007669"/>
    <property type="project" value="TreeGrafter"/>
</dbReference>
<dbReference type="FunFam" id="3.40.50.720:FF:000080">
    <property type="entry name" value="Thiazole biosynthesis adenylyltransferase ThiF"/>
    <property type="match status" value="1"/>
</dbReference>
<protein>
    <submittedName>
        <fullName evidence="4">Thiamine biosynthesis protein ThiF</fullName>
    </submittedName>
</protein>
<proteinExistence type="inferred from homology"/>
<dbReference type="GO" id="GO:0005829">
    <property type="term" value="C:cytosol"/>
    <property type="evidence" value="ECO:0007669"/>
    <property type="project" value="TreeGrafter"/>
</dbReference>